<evidence type="ECO:0000313" key="1">
    <source>
        <dbReference type="EMBL" id="TCI02439.1"/>
    </source>
</evidence>
<proteinExistence type="predicted"/>
<accession>A0ABY2AID5</accession>
<gene>
    <name evidence="1" type="ORF">EZV61_13865</name>
</gene>
<dbReference type="PROSITE" id="PS51257">
    <property type="entry name" value="PROKAR_LIPOPROTEIN"/>
    <property type="match status" value="1"/>
</dbReference>
<name>A0ABY2AID5_9GAMM</name>
<dbReference type="RefSeq" id="WP_131416329.1">
    <property type="nucleotide sequence ID" value="NZ_SJXE01000007.1"/>
</dbReference>
<comment type="caution">
    <text evidence="1">The sequence shown here is derived from an EMBL/GenBank/DDBJ whole genome shotgun (WGS) entry which is preliminary data.</text>
</comment>
<protein>
    <recommendedName>
        <fullName evidence="3">Ig-like domain-containing protein</fullName>
    </recommendedName>
</protein>
<keyword evidence="2" id="KW-1185">Reference proteome</keyword>
<dbReference type="EMBL" id="SJXE01000007">
    <property type="protein sequence ID" value="TCI02439.1"/>
    <property type="molecule type" value="Genomic_DNA"/>
</dbReference>
<evidence type="ECO:0008006" key="3">
    <source>
        <dbReference type="Google" id="ProtNLM"/>
    </source>
</evidence>
<sequence>MRTTIITAALTALLTGCGGGGGQQEEPQPAANGKVSFTVDYDLMEVSWIDAFDNETSYLIEKRNLEHSNIEWETVASTGALPTGAQGSVNLNAITGTYRVSALLDNGVQATVSNDAGVTQFSIDTLQTEISINFSASVDPYSGEVEFGLNGSASSVQWFVDTVAAGESATLVLDTTRLINGTHRLDVLAEISSGVYAQTDFVFSSYNSGLSMIGYIGNLQIPMMLVAQPESLDAIISVEFWVNGELVELQTAEKPEITLMACRSSYIDLGCGGHSDQSFVWYTDWEPVHGDYDIEIVATDSAGSLATERLAYRVNDPPIIYIDSPAHPLLTGDTLSISGSIESDDAVTADVLLGDIVIGSVTDKGAFSVSYSLVGLPSGSYAVTVRAIDSYGAEIIRLLNIVYSPGSNAELVYSLAPGESVAHINEDYLVINKGVYMFERLNMFSGETIAVDLSAEQSPSNVKVTESGNVYYSVYDRYIKQWSPAGIRNLSYELQAQLGNYGFSLGNEPFLNGSVISWTGWHTSQYDEITGTLTEVSDTIQLLTDIDPLSDALEVQLTADGIEVNGVSVWPASGFYYARQGRIFVMFGQHLYSVY</sequence>
<evidence type="ECO:0000313" key="2">
    <source>
        <dbReference type="Proteomes" id="UP000292554"/>
    </source>
</evidence>
<organism evidence="1 2">
    <name type="scientific">Corallincola luteus</name>
    <dbReference type="NCBI Taxonomy" id="1775177"/>
    <lineage>
        <taxon>Bacteria</taxon>
        <taxon>Pseudomonadati</taxon>
        <taxon>Pseudomonadota</taxon>
        <taxon>Gammaproteobacteria</taxon>
        <taxon>Alteromonadales</taxon>
        <taxon>Psychromonadaceae</taxon>
        <taxon>Corallincola</taxon>
    </lineage>
</organism>
<reference evidence="1 2" key="1">
    <citation type="submission" date="2019-02" db="EMBL/GenBank/DDBJ databases">
        <title>Corallincola luteus sp. nov., a marine bacterium isolated from surface sediment of Bohai Sea in China.</title>
        <authorList>
            <person name="Ren Q."/>
        </authorList>
    </citation>
    <scope>NUCLEOTIDE SEQUENCE [LARGE SCALE GENOMIC DNA]</scope>
    <source>
        <strain evidence="1 2">DASS28</strain>
    </source>
</reference>
<dbReference type="Proteomes" id="UP000292554">
    <property type="component" value="Unassembled WGS sequence"/>
</dbReference>